<dbReference type="InterPro" id="IPR012677">
    <property type="entry name" value="Nucleotide-bd_a/b_plait_sf"/>
</dbReference>
<dbReference type="InterPro" id="IPR035979">
    <property type="entry name" value="RBD_domain_sf"/>
</dbReference>
<comment type="caution">
    <text evidence="5">The sequence shown here is derived from an EMBL/GenBank/DDBJ whole genome shotgun (WGS) entry which is preliminary data.</text>
</comment>
<name>A0ABQ7EUQ4_BRACR</name>
<feature type="compositionally biased region" description="Low complexity" evidence="3">
    <location>
        <begin position="75"/>
        <end position="89"/>
    </location>
</feature>
<keyword evidence="1 2" id="KW-0694">RNA-binding</keyword>
<reference evidence="5 6" key="1">
    <citation type="journal article" date="2020" name="BMC Genomics">
        <title>Intraspecific diversification of the crop wild relative Brassica cretica Lam. using demographic model selection.</title>
        <authorList>
            <person name="Kioukis A."/>
            <person name="Michalopoulou V.A."/>
            <person name="Briers L."/>
            <person name="Pirintsos S."/>
            <person name="Studholme D.J."/>
            <person name="Pavlidis P."/>
            <person name="Sarris P.F."/>
        </authorList>
    </citation>
    <scope>NUCLEOTIDE SEQUENCE [LARGE SCALE GENOMIC DNA]</scope>
    <source>
        <strain evidence="6">cv. PFS-1207/04</strain>
    </source>
</reference>
<dbReference type="SMART" id="SM00360">
    <property type="entry name" value="RRM"/>
    <property type="match status" value="1"/>
</dbReference>
<evidence type="ECO:0000313" key="6">
    <source>
        <dbReference type="Proteomes" id="UP000266723"/>
    </source>
</evidence>
<evidence type="ECO:0000313" key="5">
    <source>
        <dbReference type="EMBL" id="KAF3606960.1"/>
    </source>
</evidence>
<sequence>MLSSTQRIETGTLESSHPTLDGDDPCPFGASRHLTRFRLDDSSRSSNYIGFIITVDESIIGAESSDEEEDPSPLPSYLLPSSSISTRSPLPSPSLPPRLASSVTSRLLTTSQSKKTASSLMTTLLPQSFSSDLKLFVGNLPFNVDSAQVAQLFKSAGNVEMAEPLKLRQGEAEVLALESLFAEQGKVVEARVIYDRDSGRLKGFGFMTYNSSQEAQNAIRTLDGADLDGRQIRVSEAEARPPRRQF</sequence>
<dbReference type="SUPFAM" id="SSF54928">
    <property type="entry name" value="RNA-binding domain, RBD"/>
    <property type="match status" value="2"/>
</dbReference>
<feature type="region of interest" description="Disordered" evidence="3">
    <location>
        <begin position="62"/>
        <end position="107"/>
    </location>
</feature>
<feature type="compositionally biased region" description="Polar residues" evidence="3">
    <location>
        <begin position="1"/>
        <end position="18"/>
    </location>
</feature>
<evidence type="ECO:0000256" key="2">
    <source>
        <dbReference type="PROSITE-ProRule" id="PRU00176"/>
    </source>
</evidence>
<evidence type="ECO:0000256" key="3">
    <source>
        <dbReference type="SAM" id="MobiDB-lite"/>
    </source>
</evidence>
<dbReference type="EMBL" id="QGKV02000297">
    <property type="protein sequence ID" value="KAF3606960.1"/>
    <property type="molecule type" value="Genomic_DNA"/>
</dbReference>
<dbReference type="Gene3D" id="3.30.70.330">
    <property type="match status" value="2"/>
</dbReference>
<gene>
    <name evidence="5" type="ORF">DY000_02050269</name>
</gene>
<proteinExistence type="predicted"/>
<evidence type="ECO:0000256" key="1">
    <source>
        <dbReference type="ARBA" id="ARBA00022884"/>
    </source>
</evidence>
<dbReference type="PROSITE" id="PS50102">
    <property type="entry name" value="RRM"/>
    <property type="match status" value="1"/>
</dbReference>
<keyword evidence="6" id="KW-1185">Reference proteome</keyword>
<dbReference type="InterPro" id="IPR050502">
    <property type="entry name" value="Euk_RNA-bind_prot"/>
</dbReference>
<dbReference type="Pfam" id="PF00076">
    <property type="entry name" value="RRM_1"/>
    <property type="match status" value="1"/>
</dbReference>
<dbReference type="PANTHER" id="PTHR48025">
    <property type="entry name" value="OS02G0815200 PROTEIN"/>
    <property type="match status" value="1"/>
</dbReference>
<accession>A0ABQ7EUQ4</accession>
<protein>
    <recommendedName>
        <fullName evidence="4">RRM domain-containing protein</fullName>
    </recommendedName>
</protein>
<evidence type="ECO:0000259" key="4">
    <source>
        <dbReference type="PROSITE" id="PS50102"/>
    </source>
</evidence>
<feature type="region of interest" description="Disordered" evidence="3">
    <location>
        <begin position="1"/>
        <end position="27"/>
    </location>
</feature>
<dbReference type="InterPro" id="IPR000504">
    <property type="entry name" value="RRM_dom"/>
</dbReference>
<dbReference type="Proteomes" id="UP000266723">
    <property type="component" value="Unassembled WGS sequence"/>
</dbReference>
<dbReference type="PANTHER" id="PTHR48025:SF1">
    <property type="entry name" value="RRM DOMAIN-CONTAINING PROTEIN"/>
    <property type="match status" value="1"/>
</dbReference>
<feature type="domain" description="RRM" evidence="4">
    <location>
        <begin position="133"/>
        <end position="239"/>
    </location>
</feature>
<organism evidence="5 6">
    <name type="scientific">Brassica cretica</name>
    <name type="common">Mustard</name>
    <dbReference type="NCBI Taxonomy" id="69181"/>
    <lineage>
        <taxon>Eukaryota</taxon>
        <taxon>Viridiplantae</taxon>
        <taxon>Streptophyta</taxon>
        <taxon>Embryophyta</taxon>
        <taxon>Tracheophyta</taxon>
        <taxon>Spermatophyta</taxon>
        <taxon>Magnoliopsida</taxon>
        <taxon>eudicotyledons</taxon>
        <taxon>Gunneridae</taxon>
        <taxon>Pentapetalae</taxon>
        <taxon>rosids</taxon>
        <taxon>malvids</taxon>
        <taxon>Brassicales</taxon>
        <taxon>Brassicaceae</taxon>
        <taxon>Brassiceae</taxon>
        <taxon>Brassica</taxon>
    </lineage>
</organism>